<name>A0ABX6IKS7_9ACTN</name>
<keyword evidence="1" id="KW-0596">Phosphopantetheine</keyword>
<dbReference type="InterPro" id="IPR009081">
    <property type="entry name" value="PP-bd_ACP"/>
</dbReference>
<evidence type="ECO:0000256" key="3">
    <source>
        <dbReference type="ARBA" id="ARBA00023268"/>
    </source>
</evidence>
<dbReference type="InterPro" id="IPR020806">
    <property type="entry name" value="PKS_PP-bd"/>
</dbReference>
<evidence type="ECO:0000256" key="2">
    <source>
        <dbReference type="ARBA" id="ARBA00022553"/>
    </source>
</evidence>
<sequence>MPLGRRRILRTTRGRQTGSTTEQLLAQRWAKALGGVDVGPDDTFYDLGGSSLQVVEMLDGFRYDWAVALTPADLVEHPTLREFAAHIDAVRSRGFRTRTSTTIRLQEGSPPGDTLFCVAGAGASTLSFVRLAAALEPDITVYSLHGRGQETRGIPELTLKGQARRQVRQIRAIQPSGVYHLAGHSSGAVVALECARLLRDSGAQVAPLVLIDPRVPARSAPANPTDSANPPAGRARGDGAPAAATPPMHERLLTHARVAACGIVQFDVKTQQDIAWERGRRSHDRHRLRPFDHPMTIAFSREYIDHIELWRHFTGSETEFTEICERHNDPLRDTFVATLCADLITERCLDSLNHAP</sequence>
<dbReference type="SMART" id="SM00823">
    <property type="entry name" value="PKS_PP"/>
    <property type="match status" value="1"/>
</dbReference>
<gene>
    <name evidence="6" type="ORF">GII31_16915</name>
</gene>
<dbReference type="Proteomes" id="UP001059836">
    <property type="component" value="Chromosome"/>
</dbReference>
<evidence type="ECO:0000256" key="1">
    <source>
        <dbReference type="ARBA" id="ARBA00022450"/>
    </source>
</evidence>
<keyword evidence="7" id="KW-1185">Reference proteome</keyword>
<dbReference type="InterPro" id="IPR001031">
    <property type="entry name" value="Thioesterase"/>
</dbReference>
<dbReference type="PANTHER" id="PTHR43775">
    <property type="entry name" value="FATTY ACID SYNTHASE"/>
    <property type="match status" value="1"/>
</dbReference>
<dbReference type="EMBL" id="CP045809">
    <property type="protein sequence ID" value="QHN36302.1"/>
    <property type="molecule type" value="Genomic_DNA"/>
</dbReference>
<dbReference type="InterPro" id="IPR006162">
    <property type="entry name" value="Ppantetheine_attach_site"/>
</dbReference>
<dbReference type="PROSITE" id="PS50075">
    <property type="entry name" value="CARRIER"/>
    <property type="match status" value="1"/>
</dbReference>
<keyword evidence="3" id="KW-0511">Multifunctional enzyme</keyword>
<evidence type="ECO:0000259" key="5">
    <source>
        <dbReference type="PROSITE" id="PS50075"/>
    </source>
</evidence>
<reference evidence="6" key="1">
    <citation type="journal article" date="2021" name="Nat. Microbiol.">
        <title>Cocultivation of an ultrasmall environmental parasitic bacterium with lytic ability against bacteria associated with wastewater foams.</title>
        <authorList>
            <person name="Batinovic S."/>
            <person name="Rose J.J.A."/>
            <person name="Ratcliffe J."/>
            <person name="Seviour R.J."/>
            <person name="Petrovski S."/>
        </authorList>
    </citation>
    <scope>NUCLEOTIDE SEQUENCE</scope>
    <source>
        <strain evidence="6">CON9</strain>
    </source>
</reference>
<proteinExistence type="predicted"/>
<protein>
    <submittedName>
        <fullName evidence="6">Alpha/beta fold hydrolase</fullName>
    </submittedName>
</protein>
<dbReference type="Gene3D" id="3.40.50.1820">
    <property type="entry name" value="alpha/beta hydrolase"/>
    <property type="match status" value="1"/>
</dbReference>
<dbReference type="SUPFAM" id="SSF47336">
    <property type="entry name" value="ACP-like"/>
    <property type="match status" value="1"/>
</dbReference>
<dbReference type="SUPFAM" id="SSF53474">
    <property type="entry name" value="alpha/beta-Hydrolases"/>
    <property type="match status" value="1"/>
</dbReference>
<dbReference type="Pfam" id="PF00550">
    <property type="entry name" value="PP-binding"/>
    <property type="match status" value="1"/>
</dbReference>
<accession>A0ABX6IKS7</accession>
<keyword evidence="6" id="KW-0378">Hydrolase</keyword>
<organism evidence="6 7">
    <name type="scientific">Gordonia pseudamarae</name>
    <dbReference type="NCBI Taxonomy" id="2831662"/>
    <lineage>
        <taxon>Bacteria</taxon>
        <taxon>Bacillati</taxon>
        <taxon>Actinomycetota</taxon>
        <taxon>Actinomycetes</taxon>
        <taxon>Mycobacteriales</taxon>
        <taxon>Gordoniaceae</taxon>
        <taxon>Gordonia</taxon>
    </lineage>
</organism>
<evidence type="ECO:0000313" key="6">
    <source>
        <dbReference type="EMBL" id="QHN36302.1"/>
    </source>
</evidence>
<dbReference type="Gene3D" id="1.10.1200.10">
    <property type="entry name" value="ACP-like"/>
    <property type="match status" value="1"/>
</dbReference>
<dbReference type="Pfam" id="PF00975">
    <property type="entry name" value="Thioesterase"/>
    <property type="match status" value="1"/>
</dbReference>
<feature type="region of interest" description="Disordered" evidence="4">
    <location>
        <begin position="216"/>
        <end position="245"/>
    </location>
</feature>
<dbReference type="GO" id="GO:0016787">
    <property type="term" value="F:hydrolase activity"/>
    <property type="evidence" value="ECO:0007669"/>
    <property type="project" value="UniProtKB-KW"/>
</dbReference>
<dbReference type="InterPro" id="IPR036736">
    <property type="entry name" value="ACP-like_sf"/>
</dbReference>
<dbReference type="InterPro" id="IPR050091">
    <property type="entry name" value="PKS_NRPS_Biosynth_Enz"/>
</dbReference>
<keyword evidence="2" id="KW-0597">Phosphoprotein</keyword>
<evidence type="ECO:0000313" key="7">
    <source>
        <dbReference type="Proteomes" id="UP001059836"/>
    </source>
</evidence>
<feature type="domain" description="Carrier" evidence="5">
    <location>
        <begin position="16"/>
        <end position="91"/>
    </location>
</feature>
<dbReference type="PANTHER" id="PTHR43775:SF37">
    <property type="entry name" value="SI:DKEY-61P9.11"/>
    <property type="match status" value="1"/>
</dbReference>
<dbReference type="RefSeq" id="WP_213244562.1">
    <property type="nucleotide sequence ID" value="NZ_CP045806.1"/>
</dbReference>
<evidence type="ECO:0000256" key="4">
    <source>
        <dbReference type="SAM" id="MobiDB-lite"/>
    </source>
</evidence>
<dbReference type="PROSITE" id="PS00012">
    <property type="entry name" value="PHOSPHOPANTETHEINE"/>
    <property type="match status" value="1"/>
</dbReference>
<feature type="compositionally biased region" description="Low complexity" evidence="4">
    <location>
        <begin position="228"/>
        <end position="245"/>
    </location>
</feature>
<dbReference type="InterPro" id="IPR029058">
    <property type="entry name" value="AB_hydrolase_fold"/>
</dbReference>